<dbReference type="AlphaFoldDB" id="A0A255XMA3"/>
<keyword evidence="3" id="KW-0560">Oxidoreductase</keyword>
<dbReference type="SUPFAM" id="SSF69118">
    <property type="entry name" value="AhpD-like"/>
    <property type="match status" value="1"/>
</dbReference>
<organism evidence="3 4">
    <name type="scientific">Elstera cyanobacteriorum</name>
    <dbReference type="NCBI Taxonomy" id="2022747"/>
    <lineage>
        <taxon>Bacteria</taxon>
        <taxon>Pseudomonadati</taxon>
        <taxon>Pseudomonadota</taxon>
        <taxon>Alphaproteobacteria</taxon>
        <taxon>Rhodospirillales</taxon>
        <taxon>Rhodospirillaceae</taxon>
        <taxon>Elstera</taxon>
    </lineage>
</organism>
<dbReference type="EMBL" id="NOXS01000034">
    <property type="protein sequence ID" value="OYQ17524.1"/>
    <property type="molecule type" value="Genomic_DNA"/>
</dbReference>
<dbReference type="PANTHER" id="PTHR35446">
    <property type="entry name" value="SI:CH211-175M2.5"/>
    <property type="match status" value="1"/>
</dbReference>
<dbReference type="RefSeq" id="WP_094410181.1">
    <property type="nucleotide sequence ID" value="NZ_BMJZ01000005.1"/>
</dbReference>
<evidence type="ECO:0000256" key="1">
    <source>
        <dbReference type="SAM" id="MobiDB-lite"/>
    </source>
</evidence>
<name>A0A255XMA3_9PROT</name>
<dbReference type="NCBIfam" id="TIGR00778">
    <property type="entry name" value="ahpD_dom"/>
    <property type="match status" value="1"/>
</dbReference>
<dbReference type="GO" id="GO:0051920">
    <property type="term" value="F:peroxiredoxin activity"/>
    <property type="evidence" value="ECO:0007669"/>
    <property type="project" value="InterPro"/>
</dbReference>
<dbReference type="InterPro" id="IPR004675">
    <property type="entry name" value="AhpD_core"/>
</dbReference>
<dbReference type="Pfam" id="PF02627">
    <property type="entry name" value="CMD"/>
    <property type="match status" value="1"/>
</dbReference>
<sequence length="198" mass="22246">MSSDARPGQYSPQKVMDLHTPDEASLPDDLKPYFQKCRDKLGMVPNVLRAWLLRPEKLRTFIASYNELMLGASGLSKLEREMIAVAVSAVNRCYYCLVAHGAAVRQMSGDPELGEMLVMNYRVAELPARQRAMLDFAVKLTETPHMITANDRASLSAQGFSDEDIFDICEVAGFFNMTNRVAHGVDMMPNPDYHRQAR</sequence>
<dbReference type="NCBIfam" id="TIGR01926">
    <property type="entry name" value="peroxid_rel"/>
    <property type="match status" value="1"/>
</dbReference>
<dbReference type="InterPro" id="IPR029032">
    <property type="entry name" value="AhpD-like"/>
</dbReference>
<evidence type="ECO:0000259" key="2">
    <source>
        <dbReference type="Pfam" id="PF02627"/>
    </source>
</evidence>
<gene>
    <name evidence="3" type="ORF">CHR90_16405</name>
</gene>
<dbReference type="InterPro" id="IPR003779">
    <property type="entry name" value="CMD-like"/>
</dbReference>
<dbReference type="OrthoDB" id="9810664at2"/>
<evidence type="ECO:0000313" key="3">
    <source>
        <dbReference type="EMBL" id="OYQ17524.1"/>
    </source>
</evidence>
<dbReference type="PANTHER" id="PTHR35446:SF2">
    <property type="entry name" value="CARBOXYMUCONOLACTONE DECARBOXYLASE-LIKE DOMAIN-CONTAINING PROTEIN"/>
    <property type="match status" value="1"/>
</dbReference>
<keyword evidence="4" id="KW-1185">Reference proteome</keyword>
<evidence type="ECO:0000313" key="4">
    <source>
        <dbReference type="Proteomes" id="UP000216361"/>
    </source>
</evidence>
<feature type="region of interest" description="Disordered" evidence="1">
    <location>
        <begin position="1"/>
        <end position="22"/>
    </location>
</feature>
<protein>
    <submittedName>
        <fullName evidence="3">Alkylhydroperoxidase</fullName>
    </submittedName>
</protein>
<dbReference type="Gene3D" id="1.20.5.810">
    <property type="entry name" value="AhpD-like"/>
    <property type="match status" value="1"/>
</dbReference>
<dbReference type="Gene3D" id="1.20.1290.10">
    <property type="entry name" value="AhpD-like"/>
    <property type="match status" value="1"/>
</dbReference>
<dbReference type="Proteomes" id="UP000216361">
    <property type="component" value="Unassembled WGS sequence"/>
</dbReference>
<keyword evidence="3" id="KW-0575">Peroxidase</keyword>
<feature type="domain" description="Carboxymuconolactone decarboxylase-like" evidence="2">
    <location>
        <begin position="60"/>
        <end position="112"/>
    </location>
</feature>
<accession>A0A255XMA3</accession>
<proteinExistence type="predicted"/>
<reference evidence="3 4" key="1">
    <citation type="submission" date="2017-07" db="EMBL/GenBank/DDBJ databases">
        <title>Elstera cyanobacteriorum sp. nov., a novel bacterium isolated from cyanobacterial aggregates in a eutrophic lake.</title>
        <authorList>
            <person name="Cai H."/>
        </authorList>
    </citation>
    <scope>NUCLEOTIDE SEQUENCE [LARGE SCALE GENOMIC DNA]</scope>
    <source>
        <strain evidence="3 4">TH019</strain>
    </source>
</reference>
<dbReference type="InterPro" id="IPR010195">
    <property type="entry name" value="Uncharacterised_peroxidase-rel"/>
</dbReference>
<comment type="caution">
    <text evidence="3">The sequence shown here is derived from an EMBL/GenBank/DDBJ whole genome shotgun (WGS) entry which is preliminary data.</text>
</comment>